<dbReference type="EMBL" id="PNBX01000014">
    <property type="protein sequence ID" value="TMO69710.1"/>
    <property type="molecule type" value="Genomic_DNA"/>
</dbReference>
<accession>A0A5S3VCD2</accession>
<dbReference type="Pfam" id="PF09791">
    <property type="entry name" value="Oxidored-like"/>
    <property type="match status" value="1"/>
</dbReference>
<evidence type="ECO:0000259" key="2">
    <source>
        <dbReference type="Pfam" id="PF09791"/>
    </source>
</evidence>
<dbReference type="Proteomes" id="UP000307164">
    <property type="component" value="Unassembled WGS sequence"/>
</dbReference>
<organism evidence="3 6">
    <name type="scientific">Pseudoalteromonas aurantia</name>
    <dbReference type="NCBI Taxonomy" id="43654"/>
    <lineage>
        <taxon>Bacteria</taxon>
        <taxon>Pseudomonadati</taxon>
        <taxon>Pseudomonadota</taxon>
        <taxon>Gammaproteobacteria</taxon>
        <taxon>Alteromonadales</taxon>
        <taxon>Pseudoalteromonadaceae</taxon>
        <taxon>Pseudoalteromonas</taxon>
    </lineage>
</organism>
<reference evidence="5 6" key="2">
    <citation type="submission" date="2019-06" db="EMBL/GenBank/DDBJ databases">
        <title>Co-occurence of chitin degradation, pigmentation and bioactivity in marine Pseudoalteromonas.</title>
        <authorList>
            <person name="Sonnenschein E.C."/>
            <person name="Bech P.K."/>
        </authorList>
    </citation>
    <scope>NUCLEOTIDE SEQUENCE [LARGE SCALE GENOMIC DNA]</scope>
    <source>
        <strain evidence="6">S3790</strain>
        <strain evidence="5">S3895</strain>
    </source>
</reference>
<feature type="compositionally biased region" description="Polar residues" evidence="1">
    <location>
        <begin position="1"/>
        <end position="11"/>
    </location>
</feature>
<dbReference type="AlphaFoldDB" id="A0A5S3VCD2"/>
<sequence>MSQTNHENINQIPPEPKKPESDDCCGGGSCCPCVWDTYRQARKIWLKTISDAPK</sequence>
<proteinExistence type="predicted"/>
<feature type="domain" description="Oxidoreductase-like" evidence="2">
    <location>
        <begin position="11"/>
        <end position="52"/>
    </location>
</feature>
<reference evidence="3 6" key="1">
    <citation type="submission" date="2018-01" db="EMBL/GenBank/DDBJ databases">
        <authorList>
            <person name="Paulsen S."/>
            <person name="Gram L.K."/>
        </authorList>
    </citation>
    <scope>NUCLEOTIDE SEQUENCE [LARGE SCALE GENOMIC DNA]</scope>
    <source>
        <strain evidence="3 6">S3790</strain>
        <strain evidence="4">S3895</strain>
    </source>
</reference>
<dbReference type="InterPro" id="IPR019180">
    <property type="entry name" value="Oxidoreductase-like_N"/>
</dbReference>
<protein>
    <recommendedName>
        <fullName evidence="2">Oxidoreductase-like domain-containing protein</fullName>
    </recommendedName>
</protein>
<evidence type="ECO:0000256" key="1">
    <source>
        <dbReference type="SAM" id="MobiDB-lite"/>
    </source>
</evidence>
<comment type="caution">
    <text evidence="3">The sequence shown here is derived from an EMBL/GenBank/DDBJ whole genome shotgun (WGS) entry which is preliminary data.</text>
</comment>
<evidence type="ECO:0000313" key="6">
    <source>
        <dbReference type="Proteomes" id="UP000307217"/>
    </source>
</evidence>
<dbReference type="RefSeq" id="WP_138590367.1">
    <property type="nucleotide sequence ID" value="NZ_PNBW01000034.1"/>
</dbReference>
<evidence type="ECO:0000313" key="4">
    <source>
        <dbReference type="EMBL" id="TMO75815.1"/>
    </source>
</evidence>
<evidence type="ECO:0000313" key="3">
    <source>
        <dbReference type="EMBL" id="TMO69710.1"/>
    </source>
</evidence>
<feature type="region of interest" description="Disordered" evidence="1">
    <location>
        <begin position="1"/>
        <end position="26"/>
    </location>
</feature>
<dbReference type="EMBL" id="PNBW01000034">
    <property type="protein sequence ID" value="TMO75815.1"/>
    <property type="molecule type" value="Genomic_DNA"/>
</dbReference>
<reference evidence="3" key="3">
    <citation type="submission" date="2019-09" db="EMBL/GenBank/DDBJ databases">
        <title>Co-occurence of chitin degradation, pigmentation and bioactivity in marine Pseudoalteromonas.</title>
        <authorList>
            <person name="Sonnenschein E.C."/>
            <person name="Bech P.K."/>
        </authorList>
    </citation>
    <scope>NUCLEOTIDE SEQUENCE</scope>
    <source>
        <strain evidence="3">S3790</strain>
        <strain evidence="4">S3895</strain>
    </source>
</reference>
<keyword evidence="5" id="KW-1185">Reference proteome</keyword>
<dbReference type="Proteomes" id="UP000307217">
    <property type="component" value="Unassembled WGS sequence"/>
</dbReference>
<name>A0A5S3VCD2_9GAMM</name>
<gene>
    <name evidence="3" type="ORF">CWC19_04090</name>
    <name evidence="4" type="ORF">CWC20_07360</name>
</gene>
<evidence type="ECO:0000313" key="5">
    <source>
        <dbReference type="Proteomes" id="UP000307164"/>
    </source>
</evidence>